<evidence type="ECO:0000259" key="3">
    <source>
        <dbReference type="Pfam" id="PF13505"/>
    </source>
</evidence>
<dbReference type="Pfam" id="PF13505">
    <property type="entry name" value="OMP_b-brl"/>
    <property type="match status" value="1"/>
</dbReference>
<dbReference type="Proteomes" id="UP000184109">
    <property type="component" value="Unassembled WGS sequence"/>
</dbReference>
<keyword evidence="5" id="KW-1185">Reference proteome</keyword>
<evidence type="ECO:0000256" key="2">
    <source>
        <dbReference type="SAM" id="SignalP"/>
    </source>
</evidence>
<feature type="domain" description="Outer membrane protein beta-barrel" evidence="3">
    <location>
        <begin position="7"/>
        <end position="176"/>
    </location>
</feature>
<evidence type="ECO:0000313" key="5">
    <source>
        <dbReference type="Proteomes" id="UP000184109"/>
    </source>
</evidence>
<reference evidence="5" key="1">
    <citation type="submission" date="2016-11" db="EMBL/GenBank/DDBJ databases">
        <authorList>
            <person name="Varghese N."/>
            <person name="Submissions S."/>
        </authorList>
    </citation>
    <scope>NUCLEOTIDE SEQUENCE [LARGE SCALE GENOMIC DNA]</scope>
    <source>
        <strain evidence="5">DSM 100572</strain>
    </source>
</reference>
<evidence type="ECO:0000256" key="1">
    <source>
        <dbReference type="ARBA" id="ARBA00022729"/>
    </source>
</evidence>
<dbReference type="OrthoDB" id="945117at2"/>
<dbReference type="RefSeq" id="WP_073121362.1">
    <property type="nucleotide sequence ID" value="NZ_BMEN01000004.1"/>
</dbReference>
<keyword evidence="1 2" id="KW-0732">Signal</keyword>
<gene>
    <name evidence="4" type="ORF">SAMN05444281_2157</name>
</gene>
<dbReference type="AlphaFoldDB" id="A0A1M5W3I8"/>
<feature type="signal peptide" evidence="2">
    <location>
        <begin position="1"/>
        <end position="18"/>
    </location>
</feature>
<feature type="chain" id="PRO_5012951666" evidence="2">
    <location>
        <begin position="19"/>
        <end position="215"/>
    </location>
</feature>
<organism evidence="4 5">
    <name type="scientific">Wenyingzhuangia marina</name>
    <dbReference type="NCBI Taxonomy" id="1195760"/>
    <lineage>
        <taxon>Bacteria</taxon>
        <taxon>Pseudomonadati</taxon>
        <taxon>Bacteroidota</taxon>
        <taxon>Flavobacteriia</taxon>
        <taxon>Flavobacteriales</taxon>
        <taxon>Flavobacteriaceae</taxon>
        <taxon>Wenyingzhuangia</taxon>
    </lineage>
</organism>
<dbReference type="EMBL" id="FQXQ01000004">
    <property type="protein sequence ID" value="SHH81763.1"/>
    <property type="molecule type" value="Genomic_DNA"/>
</dbReference>
<accession>A0A1M5W3I8</accession>
<dbReference type="STRING" id="1195760.SAMN05444281_2157"/>
<evidence type="ECO:0000313" key="4">
    <source>
        <dbReference type="EMBL" id="SHH81763.1"/>
    </source>
</evidence>
<sequence length="215" mass="24083">MKKVLLGLLFLATMSMSAQETEFESPYSKGNFSIGGGFAIYNSENTNVNFTNTESKNYSINPSVGFFIKDNLMIGINTRYTKTQNVNEINGTENSMETDSYALGIIADKYYKIYKSFFLNFSGSIMYGTTNVTRANNTNTNNTDDEYFVVGVSPELSYVLNKHMSLKVGFNDLLSYRYSKNEDPGGREQSSSNLYTSLGSSSLLSDLSIGFRYFF</sequence>
<dbReference type="SUPFAM" id="SSF56935">
    <property type="entry name" value="Porins"/>
    <property type="match status" value="1"/>
</dbReference>
<proteinExistence type="predicted"/>
<protein>
    <submittedName>
        <fullName evidence="4">Outer membrane protein beta-barrel domain-containing protein</fullName>
    </submittedName>
</protein>
<dbReference type="InterPro" id="IPR027385">
    <property type="entry name" value="Beta-barrel_OMP"/>
</dbReference>
<name>A0A1M5W3I8_9FLAO</name>